<comment type="function">
    <text evidence="2">Involved in regulation of actin and microtubule organization. Part of a WAVE complex that activates the Arp2/3 complex.</text>
</comment>
<dbReference type="EMBL" id="KB870810">
    <property type="protein sequence ID" value="EOA19829.1"/>
    <property type="molecule type" value="Genomic_DNA"/>
</dbReference>
<evidence type="ECO:0000256" key="2">
    <source>
        <dbReference type="RuleBase" id="RU367034"/>
    </source>
</evidence>
<protein>
    <recommendedName>
        <fullName evidence="2">Protein SCAR</fullName>
    </recommendedName>
    <alternativeName>
        <fullName evidence="2">Protein WAVE</fullName>
    </alternativeName>
</protein>
<gene>
    <name evidence="4" type="ORF">CARUB_v10000074mg</name>
</gene>
<feature type="region of interest" description="Disordered" evidence="3">
    <location>
        <begin position="775"/>
        <end position="813"/>
    </location>
</feature>
<feature type="compositionally biased region" description="Polar residues" evidence="3">
    <location>
        <begin position="642"/>
        <end position="657"/>
    </location>
</feature>
<evidence type="ECO:0000313" key="5">
    <source>
        <dbReference type="Proteomes" id="UP000029121"/>
    </source>
</evidence>
<dbReference type="eggNOG" id="ENOG502RRIC">
    <property type="taxonomic scope" value="Eukaryota"/>
</dbReference>
<dbReference type="STRING" id="81985.R0GSH6"/>
<feature type="compositionally biased region" description="Basic and acidic residues" evidence="3">
    <location>
        <begin position="598"/>
        <end position="610"/>
    </location>
</feature>
<keyword evidence="2" id="KW-0963">Cytoplasm</keyword>
<evidence type="ECO:0000256" key="1">
    <source>
        <dbReference type="ARBA" id="ARBA00006993"/>
    </source>
</evidence>
<dbReference type="InterPro" id="IPR028288">
    <property type="entry name" value="SCAR/WAVE_fam"/>
</dbReference>
<feature type="compositionally biased region" description="Polar residues" evidence="3">
    <location>
        <begin position="393"/>
        <end position="403"/>
    </location>
</feature>
<feature type="region of interest" description="Disordered" evidence="3">
    <location>
        <begin position="628"/>
        <end position="657"/>
    </location>
</feature>
<name>R0GSH6_9BRAS</name>
<feature type="region of interest" description="Disordered" evidence="3">
    <location>
        <begin position="215"/>
        <end position="247"/>
    </location>
</feature>
<proteinExistence type="inferred from homology"/>
<accession>R0GSH6</accession>
<feature type="region of interest" description="Disordered" evidence="3">
    <location>
        <begin position="393"/>
        <end position="415"/>
    </location>
</feature>
<evidence type="ECO:0000256" key="3">
    <source>
        <dbReference type="SAM" id="MobiDB-lite"/>
    </source>
</evidence>
<dbReference type="GO" id="GO:0005856">
    <property type="term" value="C:cytoskeleton"/>
    <property type="evidence" value="ECO:0007669"/>
    <property type="project" value="UniProtKB-SubCell"/>
</dbReference>
<feature type="compositionally biased region" description="Basic and acidic residues" evidence="3">
    <location>
        <begin position="1042"/>
        <end position="1063"/>
    </location>
</feature>
<reference evidence="5" key="1">
    <citation type="journal article" date="2013" name="Nat. Genet.">
        <title>The Capsella rubella genome and the genomic consequences of rapid mating system evolution.</title>
        <authorList>
            <person name="Slotte T."/>
            <person name="Hazzouri K.M."/>
            <person name="Agren J.A."/>
            <person name="Koenig D."/>
            <person name="Maumus F."/>
            <person name="Guo Y.L."/>
            <person name="Steige K."/>
            <person name="Platts A.E."/>
            <person name="Escobar J.S."/>
            <person name="Newman L.K."/>
            <person name="Wang W."/>
            <person name="Mandakova T."/>
            <person name="Vello E."/>
            <person name="Smith L.M."/>
            <person name="Henz S.R."/>
            <person name="Steffen J."/>
            <person name="Takuno S."/>
            <person name="Brandvain Y."/>
            <person name="Coop G."/>
            <person name="Andolfatto P."/>
            <person name="Hu T.T."/>
            <person name="Blanchette M."/>
            <person name="Clark R.M."/>
            <person name="Quesneville H."/>
            <person name="Nordborg M."/>
            <person name="Gaut B.S."/>
            <person name="Lysak M.A."/>
            <person name="Jenkins J."/>
            <person name="Grimwood J."/>
            <person name="Chapman J."/>
            <person name="Prochnik S."/>
            <person name="Shu S."/>
            <person name="Rokhsar D."/>
            <person name="Schmutz J."/>
            <person name="Weigel D."/>
            <person name="Wright S.I."/>
        </authorList>
    </citation>
    <scope>NUCLEOTIDE SEQUENCE [LARGE SCALE GENOMIC DNA]</scope>
    <source>
        <strain evidence="5">cv. Monte Gargano</strain>
    </source>
</reference>
<comment type="similarity">
    <text evidence="1 2">Belongs to the SCAR/WAVE family.</text>
</comment>
<keyword evidence="2" id="KW-0009">Actin-binding</keyword>
<feature type="region of interest" description="Disordered" evidence="3">
    <location>
        <begin position="589"/>
        <end position="614"/>
    </location>
</feature>
<keyword evidence="2" id="KW-0206">Cytoskeleton</keyword>
<comment type="subcellular location">
    <subcellularLocation>
        <location evidence="2">Cytoplasm</location>
        <location evidence="2">Cytoskeleton</location>
    </subcellularLocation>
</comment>
<dbReference type="PANTHER" id="PTHR12902:SF32">
    <property type="entry name" value="PROTEIN SCAR4"/>
    <property type="match status" value="1"/>
</dbReference>
<dbReference type="GO" id="GO:0030036">
    <property type="term" value="P:actin cytoskeleton organization"/>
    <property type="evidence" value="ECO:0007669"/>
    <property type="project" value="UniProtKB-UniRule"/>
</dbReference>
<sequence length="1179" mass="129985">MLGSFVSAEFLSFFLLKLSRRNQSRFTVWIRIKSKGLIKIDCATMTLTRYQIRNEYGLAAKELYHSDDDPEAFLQGASMAALVGLLRQLGDLSQFAAEVFHCLHDEMVTTASRGHALALRLQHLEADFPSIETPILSRTDHSTFYYDPGLQWHSYLQTKQDLISPRNLPHCIMDSYEESRAPPLLFLLDKFDLAGSGSCLKRYSDPSLLKSPPAIATPKLIKDETPRDSKNKGSLPTSKEAPGDSPASHARLHQLFFLEHVENGQENPQLHVKLKRRQMNGPPINSSSGTGYMDKFLKNSSPYCERVHGTLDQSSPAMETEVTVCSEREELPVPSLVYPNSGDTRRYNEMEIESIVDDERLEIPVNEKSLPNIEGGLEILLVRSSSVNSCCKANNETDAPTSMESEENEADSDDRASCDLGFPGFGQTQICTNAEVTQTEVLAQFSSVLHQSAKEGESSLLCTDIERSSLEGKPYKAERTPFSLSCYENPANLAEDSGSGSELQSNIANADKIGLKSFEDGRDPMLNVSPETHPEYLLKLTQVPHDASEGGTNIHHSQHVFSVDTGSEISLSALVEDQFSSITNHEVEALEPEDISSEADHSIPDSKSSLEETPSALDSHFLLPNPYISTFDDDLEDESNSQERSSMNPKQSKHISTSYISSENGALMSDTPRDLHTGCGNLSASSCREDALANPDLAERSSHSVLEDSQTMSIDADDSSEHISTCFAGDVDHDNHTSLNNKAETVPEIDLEAISEPQENLLCTEECLSPDCCLQTQGQESPSETRSANSITASVQSLPTQNGPEGVQGSPSEEALTCNETLFPSSITEIEALHAPHEKTFTSLNDHIYESVPSMDLTDEKDFLAVSPESMLPISMSFHETPQVDPEITPPLPPLPPTQWWIGKLAESTEMPSLAGSGNNSFYTHRDENTHNGSVQATEVQYPSTTDGENQNSHVYREECRVEGVSTCVQTTLNEPCKAAEELSPSAVSGTSDTYMHKDESTLKCLNKTMQAPFAEEVSGGGLEADWRAEAMALEWFSQNLREHSNPHPGKLEEKAQVDHPEEPTGETLQENNSYDENQKAKKPKRENDSLVIGIDRSMLRKVSEQKRTQQADENDSLLQIIRSKSFNLRPADASVRPNFQVAVPKTNLKVAAILEKANTLRQAMAGSDDEHDSDSWSE</sequence>
<dbReference type="PANTHER" id="PTHR12902">
    <property type="entry name" value="WASP-1"/>
    <property type="match status" value="1"/>
</dbReference>
<dbReference type="GO" id="GO:0003779">
    <property type="term" value="F:actin binding"/>
    <property type="evidence" value="ECO:0007669"/>
    <property type="project" value="UniProtKB-UniRule"/>
</dbReference>
<dbReference type="GO" id="GO:0034237">
    <property type="term" value="F:protein kinase A regulatory subunit binding"/>
    <property type="evidence" value="ECO:0007669"/>
    <property type="project" value="TreeGrafter"/>
</dbReference>
<dbReference type="Gene3D" id="6.10.280.150">
    <property type="match status" value="2"/>
</dbReference>
<dbReference type="GO" id="GO:0071933">
    <property type="term" value="F:Arp2/3 complex binding"/>
    <property type="evidence" value="ECO:0007669"/>
    <property type="project" value="TreeGrafter"/>
</dbReference>
<dbReference type="Gene3D" id="1.20.5.340">
    <property type="match status" value="1"/>
</dbReference>
<feature type="compositionally biased region" description="Polar residues" evidence="3">
    <location>
        <begin position="1067"/>
        <end position="1076"/>
    </location>
</feature>
<feature type="compositionally biased region" description="Polar residues" evidence="3">
    <location>
        <begin position="775"/>
        <end position="803"/>
    </location>
</feature>
<feature type="compositionally biased region" description="Basic and acidic residues" evidence="3">
    <location>
        <begin position="220"/>
        <end position="231"/>
    </location>
</feature>
<feature type="compositionally biased region" description="Acidic residues" evidence="3">
    <location>
        <begin position="631"/>
        <end position="640"/>
    </location>
</feature>
<dbReference type="GO" id="GO:2000601">
    <property type="term" value="P:positive regulation of Arp2/3 complex-mediated actin nucleation"/>
    <property type="evidence" value="ECO:0007669"/>
    <property type="project" value="TreeGrafter"/>
</dbReference>
<keyword evidence="5" id="KW-1185">Reference proteome</keyword>
<feature type="region of interest" description="Disordered" evidence="3">
    <location>
        <begin position="1042"/>
        <end position="1092"/>
    </location>
</feature>
<dbReference type="Proteomes" id="UP000029121">
    <property type="component" value="Unassembled WGS sequence"/>
</dbReference>
<dbReference type="AlphaFoldDB" id="R0GSH6"/>
<evidence type="ECO:0000313" key="4">
    <source>
        <dbReference type="EMBL" id="EOA19829.1"/>
    </source>
</evidence>
<organism evidence="4 5">
    <name type="scientific">Capsella rubella</name>
    <dbReference type="NCBI Taxonomy" id="81985"/>
    <lineage>
        <taxon>Eukaryota</taxon>
        <taxon>Viridiplantae</taxon>
        <taxon>Streptophyta</taxon>
        <taxon>Embryophyta</taxon>
        <taxon>Tracheophyta</taxon>
        <taxon>Spermatophyta</taxon>
        <taxon>Magnoliopsida</taxon>
        <taxon>eudicotyledons</taxon>
        <taxon>Gunneridae</taxon>
        <taxon>Pentapetalae</taxon>
        <taxon>rosids</taxon>
        <taxon>malvids</taxon>
        <taxon>Brassicales</taxon>
        <taxon>Brassicaceae</taxon>
        <taxon>Camelineae</taxon>
        <taxon>Capsella</taxon>
    </lineage>
</organism>